<dbReference type="InterPro" id="IPR028098">
    <property type="entry name" value="Glyco_trans_4-like_N"/>
</dbReference>
<evidence type="ECO:0000313" key="4">
    <source>
        <dbReference type="Proteomes" id="UP001059844"/>
    </source>
</evidence>
<evidence type="ECO:0000313" key="3">
    <source>
        <dbReference type="EMBL" id="UUC45321.1"/>
    </source>
</evidence>
<dbReference type="InterPro" id="IPR050194">
    <property type="entry name" value="Glycosyltransferase_grp1"/>
</dbReference>
<dbReference type="Proteomes" id="UP001059844">
    <property type="component" value="Chromosome"/>
</dbReference>
<proteinExistence type="predicted"/>
<feature type="domain" description="Glycosyl transferase family 1" evidence="1">
    <location>
        <begin position="213"/>
        <end position="368"/>
    </location>
</feature>
<gene>
    <name evidence="3" type="ORF">NOX80_17060</name>
</gene>
<sequence>MNVLILTREYKHPLLPPCGGTGNFDTLLAKELVRQGHKVYVFGVNKTNIDFEDEGVQVHYTKSLFKRNFVYNLLRSVTQKIPALLPYHFKLHEKEKQDINARLFAYIQKNNLAIDIIECHDFEGLSLFLGKKIPYVVRCHGSFSVLEKYFGYKVESGRKHCEREAFKKAENVIAVSRFSEQVNRELFGVPKFKLIYNGINIQEFQQDPTVTTIPFSIFYIGNVSVEKGADTAFRAFTHLAEKFPLATLHYIGRETPYKSILEKDIQSQSLTDKVLFHGYQSKENIIRLLSSANVILFPSKGENFSLALLEAMALSKPVVTSNLDSFREIITSGENGYICENDSDFVTAVSAIFNDKILADSLAQKARKTITDGFSIEKMMTETLAYYETVIRNHS</sequence>
<dbReference type="Pfam" id="PF13439">
    <property type="entry name" value="Glyco_transf_4"/>
    <property type="match status" value="1"/>
</dbReference>
<name>A0ABY5IV32_9FLAO</name>
<reference evidence="3" key="1">
    <citation type="submission" date="2022-07" db="EMBL/GenBank/DDBJ databases">
        <title>Isolation, identification, and degradation of a PFOSA degrading strain from sewage treatment plant.</title>
        <authorList>
            <person name="Zhang L."/>
            <person name="Huo Y."/>
        </authorList>
    </citation>
    <scope>NUCLEOTIDE SEQUENCE</scope>
    <source>
        <strain evidence="3">C1</strain>
    </source>
</reference>
<dbReference type="InterPro" id="IPR001296">
    <property type="entry name" value="Glyco_trans_1"/>
</dbReference>
<dbReference type="SUPFAM" id="SSF53756">
    <property type="entry name" value="UDP-Glycosyltransferase/glycogen phosphorylase"/>
    <property type="match status" value="1"/>
</dbReference>
<accession>A0ABY5IV32</accession>
<dbReference type="Gene3D" id="3.40.50.2000">
    <property type="entry name" value="Glycogen Phosphorylase B"/>
    <property type="match status" value="2"/>
</dbReference>
<dbReference type="CDD" id="cd03801">
    <property type="entry name" value="GT4_PimA-like"/>
    <property type="match status" value="1"/>
</dbReference>
<feature type="domain" description="Glycosyltransferase subfamily 4-like N-terminal" evidence="2">
    <location>
        <begin position="19"/>
        <end position="202"/>
    </location>
</feature>
<dbReference type="PANTHER" id="PTHR45947:SF3">
    <property type="entry name" value="SULFOQUINOVOSYL TRANSFERASE SQD2"/>
    <property type="match status" value="1"/>
</dbReference>
<organism evidence="3 4">
    <name type="scientific">Flavobacterium cerinum</name>
    <dbReference type="NCBI Taxonomy" id="2502784"/>
    <lineage>
        <taxon>Bacteria</taxon>
        <taxon>Pseudomonadati</taxon>
        <taxon>Bacteroidota</taxon>
        <taxon>Flavobacteriia</taxon>
        <taxon>Flavobacteriales</taxon>
        <taxon>Flavobacteriaceae</taxon>
        <taxon>Flavobacterium</taxon>
    </lineage>
</organism>
<dbReference type="EMBL" id="CP101751">
    <property type="protein sequence ID" value="UUC45321.1"/>
    <property type="molecule type" value="Genomic_DNA"/>
</dbReference>
<evidence type="ECO:0000259" key="2">
    <source>
        <dbReference type="Pfam" id="PF13439"/>
    </source>
</evidence>
<evidence type="ECO:0000259" key="1">
    <source>
        <dbReference type="Pfam" id="PF00534"/>
    </source>
</evidence>
<keyword evidence="4" id="KW-1185">Reference proteome</keyword>
<dbReference type="PANTHER" id="PTHR45947">
    <property type="entry name" value="SULFOQUINOVOSYL TRANSFERASE SQD2"/>
    <property type="match status" value="1"/>
</dbReference>
<dbReference type="Pfam" id="PF00534">
    <property type="entry name" value="Glycos_transf_1"/>
    <property type="match status" value="1"/>
</dbReference>
<protein>
    <submittedName>
        <fullName evidence="3">Glycosyltransferase family 4 protein</fullName>
    </submittedName>
</protein>
<dbReference type="RefSeq" id="WP_256551018.1">
    <property type="nucleotide sequence ID" value="NZ_CP101751.1"/>
</dbReference>